<organism>
    <name type="scientific">Ixodes scapularis</name>
    <name type="common">Black-legged tick</name>
    <name type="synonym">Deer tick</name>
    <dbReference type="NCBI Taxonomy" id="6945"/>
    <lineage>
        <taxon>Eukaryota</taxon>
        <taxon>Metazoa</taxon>
        <taxon>Ecdysozoa</taxon>
        <taxon>Arthropoda</taxon>
        <taxon>Chelicerata</taxon>
        <taxon>Arachnida</taxon>
        <taxon>Acari</taxon>
        <taxon>Parasitiformes</taxon>
        <taxon>Ixodida</taxon>
        <taxon>Ixodoidea</taxon>
        <taxon>Ixodidae</taxon>
        <taxon>Ixodinae</taxon>
        <taxon>Ixodes</taxon>
    </lineage>
</organism>
<dbReference type="EMBL" id="DS718108">
    <property type="protein sequence ID" value="EEC06345.1"/>
    <property type="molecule type" value="Genomic_DNA"/>
</dbReference>
<reference evidence="1 3" key="1">
    <citation type="submission" date="2008-03" db="EMBL/GenBank/DDBJ databases">
        <title>Annotation of Ixodes scapularis.</title>
        <authorList>
            <consortium name="Ixodes scapularis Genome Project Consortium"/>
            <person name="Caler E."/>
            <person name="Hannick L.I."/>
            <person name="Bidwell S."/>
            <person name="Joardar V."/>
            <person name="Thiagarajan M."/>
            <person name="Amedeo P."/>
            <person name="Galinsky K.J."/>
            <person name="Schobel S."/>
            <person name="Inman J."/>
            <person name="Hostetler J."/>
            <person name="Miller J."/>
            <person name="Hammond M."/>
            <person name="Megy K."/>
            <person name="Lawson D."/>
            <person name="Kodira C."/>
            <person name="Sutton G."/>
            <person name="Meyer J."/>
            <person name="Hill C.A."/>
            <person name="Birren B."/>
            <person name="Nene V."/>
            <person name="Collins F."/>
            <person name="Alarcon-Chaidez F."/>
            <person name="Wikel S."/>
            <person name="Strausberg R."/>
        </authorList>
    </citation>
    <scope>NUCLEOTIDE SEQUENCE [LARGE SCALE GENOMIC DNA]</scope>
    <source>
        <strain evidence="3">Wikel</strain>
        <strain evidence="1">Wikel colony</strain>
    </source>
</reference>
<keyword evidence="3" id="KW-1185">Reference proteome</keyword>
<accession>B7PIC3</accession>
<proteinExistence type="predicted"/>
<evidence type="ECO:0000313" key="1">
    <source>
        <dbReference type="EMBL" id="EEC06345.1"/>
    </source>
</evidence>
<sequence>MSTVNNCSASQNNAACALKPAARTEIPQTHTRRWAGFVKDVGKFESSHPCMRETIPPVCPSFERPILTLKRPCSLSLSLSPGRSDSTEGSSIKLEEENEKGVFKFNYPHQPARSVLIKGYLFWKQQSPETDIKTSVLVNILVFVFCPETSWVEVSLLVNYNRL</sequence>
<dbReference type="EnsemblMetazoa" id="ISCW017976-RA">
    <property type="protein sequence ID" value="ISCW017976-PA"/>
    <property type="gene ID" value="ISCW017976"/>
</dbReference>
<dbReference type="PaxDb" id="6945-B7PIC3"/>
<dbReference type="AlphaFoldDB" id="B7PIC3"/>
<evidence type="ECO:0000313" key="2">
    <source>
        <dbReference type="EnsemblMetazoa" id="ISCW017976-PA"/>
    </source>
</evidence>
<reference evidence="2" key="2">
    <citation type="submission" date="2020-05" db="UniProtKB">
        <authorList>
            <consortium name="EnsemblMetazoa"/>
        </authorList>
    </citation>
    <scope>IDENTIFICATION</scope>
    <source>
        <strain evidence="2">wikel</strain>
    </source>
</reference>
<dbReference type="InParanoid" id="B7PIC3"/>
<gene>
    <name evidence="1" type="ORF">IscW_ISCW017976</name>
</gene>
<protein>
    <submittedName>
        <fullName evidence="1 2">Uncharacterized protein</fullName>
    </submittedName>
</protein>
<evidence type="ECO:0000313" key="3">
    <source>
        <dbReference type="Proteomes" id="UP000001555"/>
    </source>
</evidence>
<name>B7PIC3_IXOSC</name>
<dbReference type="VEuPathDB" id="VectorBase:ISCI017976"/>
<dbReference type="HOGENOM" id="CLU_1628892_0_0_1"/>
<dbReference type="VEuPathDB" id="VectorBase:ISCW017976"/>
<dbReference type="Proteomes" id="UP000001555">
    <property type="component" value="Unassembled WGS sequence"/>
</dbReference>
<dbReference type="EMBL" id="ABJB010159451">
    <property type="status" value="NOT_ANNOTATED_CDS"/>
    <property type="molecule type" value="Genomic_DNA"/>
</dbReference>